<reference evidence="2" key="2">
    <citation type="submission" date="2017-02" db="UniProtKB">
        <authorList>
            <consortium name="WormBaseParasite"/>
        </authorList>
    </citation>
    <scope>IDENTIFICATION</scope>
</reference>
<evidence type="ECO:0000313" key="2">
    <source>
        <dbReference type="WBParaSite" id="ACAC_0001075401-mRNA-1"/>
    </source>
</evidence>
<evidence type="ECO:0000313" key="1">
    <source>
        <dbReference type="Proteomes" id="UP000035642"/>
    </source>
</evidence>
<name>A0A0K0DHQ7_ANGCA</name>
<dbReference type="AlphaFoldDB" id="A0A0K0DHQ7"/>
<sequence length="88" mass="9799">MDSSAEFCGAHAEPSIDCREYRTSSLMDFYRAERIRVLSMWHGLSEESTASADSRVNASMDDEMEIVNDENVPLEKSSVSNKGGRGTF</sequence>
<accession>A0A0K0DHQ7</accession>
<proteinExistence type="predicted"/>
<protein>
    <submittedName>
        <fullName evidence="2">Uncharacterized protein</fullName>
    </submittedName>
</protein>
<dbReference type="WBParaSite" id="ACAC_0001075401-mRNA-1">
    <property type="protein sequence ID" value="ACAC_0001075401-mRNA-1"/>
    <property type="gene ID" value="ACAC_0001075401"/>
</dbReference>
<dbReference type="Proteomes" id="UP000035642">
    <property type="component" value="Unassembled WGS sequence"/>
</dbReference>
<reference evidence="1" key="1">
    <citation type="submission" date="2012-09" db="EMBL/GenBank/DDBJ databases">
        <authorList>
            <person name="Martin A.A."/>
        </authorList>
    </citation>
    <scope>NUCLEOTIDE SEQUENCE</scope>
</reference>
<keyword evidence="1" id="KW-1185">Reference proteome</keyword>
<organism evidence="1 2">
    <name type="scientific">Angiostrongylus cantonensis</name>
    <name type="common">Rat lungworm</name>
    <dbReference type="NCBI Taxonomy" id="6313"/>
    <lineage>
        <taxon>Eukaryota</taxon>
        <taxon>Metazoa</taxon>
        <taxon>Ecdysozoa</taxon>
        <taxon>Nematoda</taxon>
        <taxon>Chromadorea</taxon>
        <taxon>Rhabditida</taxon>
        <taxon>Rhabditina</taxon>
        <taxon>Rhabditomorpha</taxon>
        <taxon>Strongyloidea</taxon>
        <taxon>Metastrongylidae</taxon>
        <taxon>Angiostrongylus</taxon>
    </lineage>
</organism>